<dbReference type="GeneID" id="36325269"/>
<reference evidence="2 3" key="1">
    <citation type="submission" date="2017-04" db="EMBL/GenBank/DDBJ databases">
        <title>Genome Sequence of the Model Brown-Rot Fungus Postia placenta SB12.</title>
        <authorList>
            <consortium name="DOE Joint Genome Institute"/>
            <person name="Gaskell J."/>
            <person name="Kersten P."/>
            <person name="Larrondo L.F."/>
            <person name="Canessa P."/>
            <person name="Martinez D."/>
            <person name="Hibbett D."/>
            <person name="Schmoll M."/>
            <person name="Kubicek C.P."/>
            <person name="Martinez A.T."/>
            <person name="Yadav J."/>
            <person name="Master E."/>
            <person name="Magnuson J.K."/>
            <person name="James T."/>
            <person name="Yaver D."/>
            <person name="Berka R."/>
            <person name="Labutti K."/>
            <person name="Lipzen A."/>
            <person name="Aerts A."/>
            <person name="Barry K."/>
            <person name="Henrissat B."/>
            <person name="Blanchette R."/>
            <person name="Grigoriev I."/>
            <person name="Cullen D."/>
        </authorList>
    </citation>
    <scope>NUCLEOTIDE SEQUENCE [LARGE SCALE GENOMIC DNA]</scope>
    <source>
        <strain evidence="2 3">MAD-698-R-SB12</strain>
    </source>
</reference>
<proteinExistence type="predicted"/>
<evidence type="ECO:0000313" key="2">
    <source>
        <dbReference type="EMBL" id="OSX66149.1"/>
    </source>
</evidence>
<accession>A0A1X6NBX1</accession>
<protein>
    <submittedName>
        <fullName evidence="2">Uncharacterized protein</fullName>
    </submittedName>
</protein>
<organism evidence="2 3">
    <name type="scientific">Postia placenta MAD-698-R-SB12</name>
    <dbReference type="NCBI Taxonomy" id="670580"/>
    <lineage>
        <taxon>Eukaryota</taxon>
        <taxon>Fungi</taxon>
        <taxon>Dikarya</taxon>
        <taxon>Basidiomycota</taxon>
        <taxon>Agaricomycotina</taxon>
        <taxon>Agaricomycetes</taxon>
        <taxon>Polyporales</taxon>
        <taxon>Adustoporiaceae</taxon>
        <taxon>Rhodonia</taxon>
    </lineage>
</organism>
<name>A0A1X6NBX1_9APHY</name>
<evidence type="ECO:0000256" key="1">
    <source>
        <dbReference type="SAM" id="MobiDB-lite"/>
    </source>
</evidence>
<dbReference type="EMBL" id="KZ110592">
    <property type="protein sequence ID" value="OSX66149.1"/>
    <property type="molecule type" value="Genomic_DNA"/>
</dbReference>
<dbReference type="RefSeq" id="XP_024342943.1">
    <property type="nucleotide sequence ID" value="XM_024480319.1"/>
</dbReference>
<gene>
    <name evidence="2" type="ORF">POSPLADRAFT_1052816</name>
</gene>
<sequence>MVPWNTFETMAPAPSISPRILTQTTVLRRALEWHGIAYQFWRRAMIQHFPNLRYIAVAGASSSDTSEHRIPQSPGLENS</sequence>
<keyword evidence="3" id="KW-1185">Reference proteome</keyword>
<evidence type="ECO:0000313" key="3">
    <source>
        <dbReference type="Proteomes" id="UP000194127"/>
    </source>
</evidence>
<dbReference type="AlphaFoldDB" id="A0A1X6NBX1"/>
<feature type="region of interest" description="Disordered" evidence="1">
    <location>
        <begin position="60"/>
        <end position="79"/>
    </location>
</feature>
<dbReference type="Proteomes" id="UP000194127">
    <property type="component" value="Unassembled WGS sequence"/>
</dbReference>